<proteinExistence type="predicted"/>
<accession>A0AAN6NS38</accession>
<dbReference type="Proteomes" id="UP001303222">
    <property type="component" value="Unassembled WGS sequence"/>
</dbReference>
<feature type="region of interest" description="Disordered" evidence="1">
    <location>
        <begin position="151"/>
        <end position="176"/>
    </location>
</feature>
<reference evidence="2" key="2">
    <citation type="submission" date="2023-06" db="EMBL/GenBank/DDBJ databases">
        <authorList>
            <consortium name="Lawrence Berkeley National Laboratory"/>
            <person name="Mondo S.J."/>
            <person name="Hensen N."/>
            <person name="Bonometti L."/>
            <person name="Westerberg I."/>
            <person name="Brannstrom I.O."/>
            <person name="Guillou S."/>
            <person name="Cros-Aarteil S."/>
            <person name="Calhoun S."/>
            <person name="Haridas S."/>
            <person name="Kuo A."/>
            <person name="Pangilinan J."/>
            <person name="Riley R."/>
            <person name="Labutti K."/>
            <person name="Andreopoulos B."/>
            <person name="Lipzen A."/>
            <person name="Chen C."/>
            <person name="Yanf M."/>
            <person name="Daum C."/>
            <person name="Ng V."/>
            <person name="Clum A."/>
            <person name="Steindorff A."/>
            <person name="Ohm R."/>
            <person name="Martin F."/>
            <person name="Silar P."/>
            <person name="Natvig D."/>
            <person name="Lalanne C."/>
            <person name="Gautier V."/>
            <person name="Ament-Velasquez S.L."/>
            <person name="Kruys A."/>
            <person name="Hutchinson M.I."/>
            <person name="Powell A.J."/>
            <person name="Barry K."/>
            <person name="Miller A.N."/>
            <person name="Grigoriev I.V."/>
            <person name="Debuchy R."/>
            <person name="Gladieux P."/>
            <person name="Thoren M.H."/>
            <person name="Johannesson H."/>
        </authorList>
    </citation>
    <scope>NUCLEOTIDE SEQUENCE</scope>
    <source>
        <strain evidence="2">CBS 626.80</strain>
    </source>
</reference>
<dbReference type="AlphaFoldDB" id="A0AAN6NS38"/>
<keyword evidence="3" id="KW-1185">Reference proteome</keyword>
<sequence length="260" mass="28713">MNKNKINGQHFIDHPAVRPALAKIDVGNGRQAHLYNPASFLITPDNDFSLVSAHTLARLGVVNYEKFHPTSNRIGYFDDPSGRDVLVIGGVKLEVLLRVALNGHLDAHFRGVIGFMVYQEPPEPADRLFSMGRCSLLCCHDWDTLLVPHNPSLPLHVPPPSQQQQHNQQLQQPQQLLQQQQQQQLQVVQQLHLLEPNGNGNIATDIDLSPNANLNPHANAPDNPNAHTNTNSDAPPTLTASASNNHGSASNRTHMHPRKN</sequence>
<evidence type="ECO:0000313" key="2">
    <source>
        <dbReference type="EMBL" id="KAK3950008.1"/>
    </source>
</evidence>
<name>A0AAN6NS38_9PEZI</name>
<feature type="compositionally biased region" description="Low complexity" evidence="1">
    <location>
        <begin position="210"/>
        <end position="231"/>
    </location>
</feature>
<comment type="caution">
    <text evidence="2">The sequence shown here is derived from an EMBL/GenBank/DDBJ whole genome shotgun (WGS) entry which is preliminary data.</text>
</comment>
<evidence type="ECO:0000256" key="1">
    <source>
        <dbReference type="SAM" id="MobiDB-lite"/>
    </source>
</evidence>
<feature type="compositionally biased region" description="Low complexity" evidence="1">
    <location>
        <begin position="162"/>
        <end position="176"/>
    </location>
</feature>
<feature type="region of interest" description="Disordered" evidence="1">
    <location>
        <begin position="201"/>
        <end position="260"/>
    </location>
</feature>
<protein>
    <submittedName>
        <fullName evidence="2">Uncharacterized protein</fullName>
    </submittedName>
</protein>
<gene>
    <name evidence="2" type="ORF">QBC32DRAFT_377295</name>
</gene>
<feature type="compositionally biased region" description="Low complexity" evidence="1">
    <location>
        <begin position="240"/>
        <end position="251"/>
    </location>
</feature>
<evidence type="ECO:0000313" key="3">
    <source>
        <dbReference type="Proteomes" id="UP001303222"/>
    </source>
</evidence>
<organism evidence="2 3">
    <name type="scientific">Pseudoneurospora amorphoporcata</name>
    <dbReference type="NCBI Taxonomy" id="241081"/>
    <lineage>
        <taxon>Eukaryota</taxon>
        <taxon>Fungi</taxon>
        <taxon>Dikarya</taxon>
        <taxon>Ascomycota</taxon>
        <taxon>Pezizomycotina</taxon>
        <taxon>Sordariomycetes</taxon>
        <taxon>Sordariomycetidae</taxon>
        <taxon>Sordariales</taxon>
        <taxon>Sordariaceae</taxon>
        <taxon>Pseudoneurospora</taxon>
    </lineage>
</organism>
<dbReference type="EMBL" id="MU859193">
    <property type="protein sequence ID" value="KAK3950008.1"/>
    <property type="molecule type" value="Genomic_DNA"/>
</dbReference>
<reference evidence="2" key="1">
    <citation type="journal article" date="2023" name="Mol. Phylogenet. Evol.">
        <title>Genome-scale phylogeny and comparative genomics of the fungal order Sordariales.</title>
        <authorList>
            <person name="Hensen N."/>
            <person name="Bonometti L."/>
            <person name="Westerberg I."/>
            <person name="Brannstrom I.O."/>
            <person name="Guillou S."/>
            <person name="Cros-Aarteil S."/>
            <person name="Calhoun S."/>
            <person name="Haridas S."/>
            <person name="Kuo A."/>
            <person name="Mondo S."/>
            <person name="Pangilinan J."/>
            <person name="Riley R."/>
            <person name="LaButti K."/>
            <person name="Andreopoulos B."/>
            <person name="Lipzen A."/>
            <person name="Chen C."/>
            <person name="Yan M."/>
            <person name="Daum C."/>
            <person name="Ng V."/>
            <person name="Clum A."/>
            <person name="Steindorff A."/>
            <person name="Ohm R.A."/>
            <person name="Martin F."/>
            <person name="Silar P."/>
            <person name="Natvig D.O."/>
            <person name="Lalanne C."/>
            <person name="Gautier V."/>
            <person name="Ament-Velasquez S.L."/>
            <person name="Kruys A."/>
            <person name="Hutchinson M.I."/>
            <person name="Powell A.J."/>
            <person name="Barry K."/>
            <person name="Miller A.N."/>
            <person name="Grigoriev I.V."/>
            <person name="Debuchy R."/>
            <person name="Gladieux P."/>
            <person name="Hiltunen Thoren M."/>
            <person name="Johannesson H."/>
        </authorList>
    </citation>
    <scope>NUCLEOTIDE SEQUENCE</scope>
    <source>
        <strain evidence="2">CBS 626.80</strain>
    </source>
</reference>